<name>A0ACC2VMF9_9TREE</name>
<evidence type="ECO:0000313" key="1">
    <source>
        <dbReference type="EMBL" id="KAJ9100348.1"/>
    </source>
</evidence>
<keyword evidence="2" id="KW-1185">Reference proteome</keyword>
<dbReference type="Proteomes" id="UP001230649">
    <property type="component" value="Unassembled WGS sequence"/>
</dbReference>
<organism evidence="1 2">
    <name type="scientific">Naganishia adeliensis</name>
    <dbReference type="NCBI Taxonomy" id="92952"/>
    <lineage>
        <taxon>Eukaryota</taxon>
        <taxon>Fungi</taxon>
        <taxon>Dikarya</taxon>
        <taxon>Basidiomycota</taxon>
        <taxon>Agaricomycotina</taxon>
        <taxon>Tremellomycetes</taxon>
        <taxon>Filobasidiales</taxon>
        <taxon>Filobasidiaceae</taxon>
        <taxon>Naganishia</taxon>
    </lineage>
</organism>
<dbReference type="EMBL" id="JASBWS010000076">
    <property type="protein sequence ID" value="KAJ9100348.1"/>
    <property type="molecule type" value="Genomic_DNA"/>
</dbReference>
<proteinExistence type="predicted"/>
<sequence>MDNQPRLAELPSPTAPPLFHRRHRVLRRAEVVTVTSFADQPSATQTNTTAKSVPIGPIVGGIVAGVVAVLLVGGIWWWCYHKSEKERKERQARLRAKASKSTGVLSSRPSLTPKDSAVSMHSMDKHSHTHQNRSAGNHSLFGAPPAVPAVAYEAKGTGREAEKGGSVPAPGRSARSTDPLSASTTSSNSSSGSSSNSGPETNSSSSRRHKHQRSLSKEPVPLAPPLASTGIHRYQPARPSPLALAAKSATDDGSIAPRSATSPITSPTTSNSRSREGSLSGPAIFGVKAGERKPDENVPKWGQKPFRSAAAIAAEAASAANDNVNNGDEYDYSNSGARRGSNDPVEQVNENSEDDDPFEHAKYDRHRSAASTLRSSIGGSQPGKRDTVRQSRDRDVMGGIAEWQEDVGARGVAPENGIRSHQRGPSYPYPPSRQTQITSQYQDDESAPAYTSDPFAEPQSQGDRYGHDGYHASTR</sequence>
<reference evidence="1" key="1">
    <citation type="submission" date="2023-04" db="EMBL/GenBank/DDBJ databases">
        <title>Draft Genome sequencing of Naganishia species isolated from polar environments using Oxford Nanopore Technology.</title>
        <authorList>
            <person name="Leo P."/>
            <person name="Venkateswaran K."/>
        </authorList>
    </citation>
    <scope>NUCLEOTIDE SEQUENCE</scope>
    <source>
        <strain evidence="1">MNA-CCFEE 5262</strain>
    </source>
</reference>
<gene>
    <name evidence="1" type="ORF">QFC20_005481</name>
</gene>
<comment type="caution">
    <text evidence="1">The sequence shown here is derived from an EMBL/GenBank/DDBJ whole genome shotgun (WGS) entry which is preliminary data.</text>
</comment>
<accession>A0ACC2VMF9</accession>
<evidence type="ECO:0000313" key="2">
    <source>
        <dbReference type="Proteomes" id="UP001230649"/>
    </source>
</evidence>
<protein>
    <submittedName>
        <fullName evidence="1">Uncharacterized protein</fullName>
    </submittedName>
</protein>